<comment type="caution">
    <text evidence="1">The sequence shown here is derived from an EMBL/GenBank/DDBJ whole genome shotgun (WGS) entry which is preliminary data.</text>
</comment>
<keyword evidence="2" id="KW-1185">Reference proteome</keyword>
<accession>A0A498HHT8</accession>
<evidence type="ECO:0000313" key="2">
    <source>
        <dbReference type="Proteomes" id="UP000290289"/>
    </source>
</evidence>
<evidence type="ECO:0000313" key="1">
    <source>
        <dbReference type="EMBL" id="RXH71078.1"/>
    </source>
</evidence>
<dbReference type="EMBL" id="RDQH01000342">
    <property type="protein sequence ID" value="RXH71078.1"/>
    <property type="molecule type" value="Genomic_DNA"/>
</dbReference>
<dbReference type="STRING" id="3750.A0A498HHT8"/>
<organism evidence="1 2">
    <name type="scientific">Malus domestica</name>
    <name type="common">Apple</name>
    <name type="synonym">Pyrus malus</name>
    <dbReference type="NCBI Taxonomy" id="3750"/>
    <lineage>
        <taxon>Eukaryota</taxon>
        <taxon>Viridiplantae</taxon>
        <taxon>Streptophyta</taxon>
        <taxon>Embryophyta</taxon>
        <taxon>Tracheophyta</taxon>
        <taxon>Spermatophyta</taxon>
        <taxon>Magnoliopsida</taxon>
        <taxon>eudicotyledons</taxon>
        <taxon>Gunneridae</taxon>
        <taxon>Pentapetalae</taxon>
        <taxon>rosids</taxon>
        <taxon>fabids</taxon>
        <taxon>Rosales</taxon>
        <taxon>Rosaceae</taxon>
        <taxon>Amygdaloideae</taxon>
        <taxon>Maleae</taxon>
        <taxon>Malus</taxon>
    </lineage>
</organism>
<protein>
    <submittedName>
        <fullName evidence="1">Uncharacterized protein</fullName>
    </submittedName>
</protein>
<sequence length="59" mass="6598">MAEEFVIEKNGKTPEELLDKSLIQAAETATDGRVKSCQIHDLLQEIVILKAREQNFAAI</sequence>
<dbReference type="AlphaFoldDB" id="A0A498HHT8"/>
<reference evidence="1 2" key="1">
    <citation type="submission" date="2018-10" db="EMBL/GenBank/DDBJ databases">
        <title>A high-quality apple genome assembly.</title>
        <authorList>
            <person name="Hu J."/>
        </authorList>
    </citation>
    <scope>NUCLEOTIDE SEQUENCE [LARGE SCALE GENOMIC DNA]</scope>
    <source>
        <strain evidence="2">cv. HFTH1</strain>
        <tissue evidence="1">Young leaf</tissue>
    </source>
</reference>
<dbReference type="Proteomes" id="UP000290289">
    <property type="component" value="Chromosome 16"/>
</dbReference>
<proteinExistence type="predicted"/>
<gene>
    <name evidence="1" type="ORF">DVH24_015700</name>
</gene>
<name>A0A498HHT8_MALDO</name>